<dbReference type="Proteomes" id="UP001139516">
    <property type="component" value="Unassembled WGS sequence"/>
</dbReference>
<dbReference type="InterPro" id="IPR003673">
    <property type="entry name" value="CoA-Trfase_fam_III"/>
</dbReference>
<dbReference type="InterPro" id="IPR044855">
    <property type="entry name" value="CoA-Trfase_III_dom3_sf"/>
</dbReference>
<keyword evidence="3" id="KW-1185">Reference proteome</keyword>
<name>A0A9X2BWR0_9PROT</name>
<sequence length="419" mass="45386">MTEEPGRGGLLREGGKGLARSPGALAGLKVIDLTRVLGGPYCTMILSDHGAEVVKIEPPQGDEVRDWGPPFHEGRDGHGASYFIGVNRNKRSLGLDLGKPAGREVLLRLLDGADVLIENYKPGSMEKWGIGYEVLHERFPRLIHCRVSGFGATGPLGGLPGYDAILQAMTGLMSVNGDQSTGPMRMGTALVDMTTGLYSAVAILMALREREISGEGQYLDMTLHDCAMSLLHPQAPNYFLNDRRPVATGNPHPNLSPYAKFRTATCEIFVAAGNDAAFRKFCAFLGLDSLADDPRFRTNGDRITNNAALNAILDDRLAQEDGHALTDRMIRSGLPAGPVLFVDEAVNSPHAAHREMVTELGWYRGLGTPIKMSRTPGGTRSAPPVFGEHGEAILREHGFSESEIDGLRQQGVLVEQRRR</sequence>
<evidence type="ECO:0000313" key="2">
    <source>
        <dbReference type="EMBL" id="MCK8786356.1"/>
    </source>
</evidence>
<dbReference type="Gene3D" id="3.30.1540.10">
    <property type="entry name" value="formyl-coa transferase, domain 3"/>
    <property type="match status" value="1"/>
</dbReference>
<dbReference type="RefSeq" id="WP_248668471.1">
    <property type="nucleotide sequence ID" value="NZ_JALPRX010000080.1"/>
</dbReference>
<accession>A0A9X2BWR0</accession>
<dbReference type="GO" id="GO:0008410">
    <property type="term" value="F:CoA-transferase activity"/>
    <property type="evidence" value="ECO:0007669"/>
    <property type="project" value="TreeGrafter"/>
</dbReference>
<evidence type="ECO:0000313" key="3">
    <source>
        <dbReference type="Proteomes" id="UP001139516"/>
    </source>
</evidence>
<dbReference type="SUPFAM" id="SSF89796">
    <property type="entry name" value="CoA-transferase family III (CaiB/BaiF)"/>
    <property type="match status" value="1"/>
</dbReference>
<evidence type="ECO:0000256" key="1">
    <source>
        <dbReference type="ARBA" id="ARBA00022679"/>
    </source>
</evidence>
<dbReference type="PANTHER" id="PTHR48207">
    <property type="entry name" value="SUCCINATE--HYDROXYMETHYLGLUTARATE COA-TRANSFERASE"/>
    <property type="match status" value="1"/>
</dbReference>
<proteinExistence type="predicted"/>
<dbReference type="Pfam" id="PF02515">
    <property type="entry name" value="CoA_transf_3"/>
    <property type="match status" value="1"/>
</dbReference>
<organism evidence="2 3">
    <name type="scientific">Roseomonas acroporae</name>
    <dbReference type="NCBI Taxonomy" id="2937791"/>
    <lineage>
        <taxon>Bacteria</taxon>
        <taxon>Pseudomonadati</taxon>
        <taxon>Pseudomonadota</taxon>
        <taxon>Alphaproteobacteria</taxon>
        <taxon>Acetobacterales</taxon>
        <taxon>Roseomonadaceae</taxon>
        <taxon>Roseomonas</taxon>
    </lineage>
</organism>
<protein>
    <submittedName>
        <fullName evidence="2">CoA transferase</fullName>
    </submittedName>
</protein>
<dbReference type="InterPro" id="IPR050483">
    <property type="entry name" value="CoA-transferase_III_domain"/>
</dbReference>
<reference evidence="2" key="1">
    <citation type="submission" date="2022-04" db="EMBL/GenBank/DDBJ databases">
        <title>Roseomonas acroporae sp. nov., isolated from coral Acropora digitifera.</title>
        <authorList>
            <person name="Sun H."/>
        </authorList>
    </citation>
    <scope>NUCLEOTIDE SEQUENCE</scope>
    <source>
        <strain evidence="2">NAR14</strain>
    </source>
</reference>
<dbReference type="AlphaFoldDB" id="A0A9X2BWR0"/>
<dbReference type="PANTHER" id="PTHR48207:SF3">
    <property type="entry name" value="SUCCINATE--HYDROXYMETHYLGLUTARATE COA-TRANSFERASE"/>
    <property type="match status" value="1"/>
</dbReference>
<dbReference type="Gene3D" id="3.40.50.10540">
    <property type="entry name" value="Crotonobetainyl-coa:carnitine coa-transferase, domain 1"/>
    <property type="match status" value="1"/>
</dbReference>
<dbReference type="EMBL" id="JALPRX010000080">
    <property type="protein sequence ID" value="MCK8786356.1"/>
    <property type="molecule type" value="Genomic_DNA"/>
</dbReference>
<dbReference type="InterPro" id="IPR023606">
    <property type="entry name" value="CoA-Trfase_III_dom_1_sf"/>
</dbReference>
<comment type="caution">
    <text evidence="2">The sequence shown here is derived from an EMBL/GenBank/DDBJ whole genome shotgun (WGS) entry which is preliminary data.</text>
</comment>
<keyword evidence="1 2" id="KW-0808">Transferase</keyword>
<gene>
    <name evidence="2" type="ORF">M0638_18420</name>
</gene>